<dbReference type="OrthoDB" id="9876299at2759"/>
<dbReference type="SUPFAM" id="SSF51735">
    <property type="entry name" value="NAD(P)-binding Rossmann-fold domains"/>
    <property type="match status" value="1"/>
</dbReference>
<proteinExistence type="inferred from homology"/>
<dbReference type="PANTHER" id="PTHR43544:SF7">
    <property type="entry name" value="NADB-LER2"/>
    <property type="match status" value="1"/>
</dbReference>
<evidence type="ECO:0000313" key="5">
    <source>
        <dbReference type="Proteomes" id="UP000325780"/>
    </source>
</evidence>
<dbReference type="PANTHER" id="PTHR43544">
    <property type="entry name" value="SHORT-CHAIN DEHYDROGENASE/REDUCTASE"/>
    <property type="match status" value="1"/>
</dbReference>
<dbReference type="GO" id="GO:0016491">
    <property type="term" value="F:oxidoreductase activity"/>
    <property type="evidence" value="ECO:0007669"/>
    <property type="project" value="UniProtKB-KW"/>
</dbReference>
<dbReference type="AlphaFoldDB" id="A0A5N6U187"/>
<dbReference type="InterPro" id="IPR051468">
    <property type="entry name" value="Fungal_SecMetab_SDRs"/>
</dbReference>
<keyword evidence="5" id="KW-1185">Reference proteome</keyword>
<gene>
    <name evidence="4" type="ORF">BDV25DRAFT_151194</name>
</gene>
<name>A0A5N6U187_ASPAV</name>
<sequence length="250" mass="27397">MVITTVLITGANRGIGKGLVSAYLRKDNTIVIAACRNPFAEQAEDLHSLPCGSNSNLIIVPLSLHDPDSFIEMAQVLHLEHNISHIDVVVANAGICNHFGLMSEMTDFDLRTHLEVNTFGPSRLFRAMIPFLRASQQEAKFVYVSTELASLAVLDRNKKPLTNAYGMSMVAGNYFVRRLHFENEELVAFAIDPGFVQTDMGNRGAHAKGLEMAPLTVDQSADGIVRQIQQATKSTTSGQFLSHCGEALPW</sequence>
<dbReference type="EMBL" id="ML742054">
    <property type="protein sequence ID" value="KAE8152344.1"/>
    <property type="molecule type" value="Genomic_DNA"/>
</dbReference>
<organism evidence="4 5">
    <name type="scientific">Aspergillus avenaceus</name>
    <dbReference type="NCBI Taxonomy" id="36643"/>
    <lineage>
        <taxon>Eukaryota</taxon>
        <taxon>Fungi</taxon>
        <taxon>Dikarya</taxon>
        <taxon>Ascomycota</taxon>
        <taxon>Pezizomycotina</taxon>
        <taxon>Eurotiomycetes</taxon>
        <taxon>Eurotiomycetidae</taxon>
        <taxon>Eurotiales</taxon>
        <taxon>Aspergillaceae</taxon>
        <taxon>Aspergillus</taxon>
        <taxon>Aspergillus subgen. Circumdati</taxon>
    </lineage>
</organism>
<evidence type="ECO:0000256" key="1">
    <source>
        <dbReference type="ARBA" id="ARBA00006484"/>
    </source>
</evidence>
<evidence type="ECO:0000256" key="2">
    <source>
        <dbReference type="ARBA" id="ARBA00022857"/>
    </source>
</evidence>
<dbReference type="CDD" id="cd05325">
    <property type="entry name" value="carb_red_sniffer_like_SDR_c"/>
    <property type="match status" value="1"/>
</dbReference>
<dbReference type="PRINTS" id="PR00081">
    <property type="entry name" value="GDHRDH"/>
</dbReference>
<evidence type="ECO:0000256" key="3">
    <source>
        <dbReference type="ARBA" id="ARBA00023002"/>
    </source>
</evidence>
<dbReference type="Proteomes" id="UP000325780">
    <property type="component" value="Unassembled WGS sequence"/>
</dbReference>
<reference evidence="4 5" key="1">
    <citation type="submission" date="2019-04" db="EMBL/GenBank/DDBJ databases">
        <title>Friends and foes A comparative genomics study of 23 Aspergillus species from section Flavi.</title>
        <authorList>
            <consortium name="DOE Joint Genome Institute"/>
            <person name="Kjaerbolling I."/>
            <person name="Vesth T."/>
            <person name="Frisvad J.C."/>
            <person name="Nybo J.L."/>
            <person name="Theobald S."/>
            <person name="Kildgaard S."/>
            <person name="Isbrandt T."/>
            <person name="Kuo A."/>
            <person name="Sato A."/>
            <person name="Lyhne E.K."/>
            <person name="Kogle M.E."/>
            <person name="Wiebenga A."/>
            <person name="Kun R.S."/>
            <person name="Lubbers R.J."/>
            <person name="Makela M.R."/>
            <person name="Barry K."/>
            <person name="Chovatia M."/>
            <person name="Clum A."/>
            <person name="Daum C."/>
            <person name="Haridas S."/>
            <person name="He G."/>
            <person name="LaButti K."/>
            <person name="Lipzen A."/>
            <person name="Mondo S."/>
            <person name="Riley R."/>
            <person name="Salamov A."/>
            <person name="Simmons B.A."/>
            <person name="Magnuson J.K."/>
            <person name="Henrissat B."/>
            <person name="Mortensen U.H."/>
            <person name="Larsen T.O."/>
            <person name="Devries R.P."/>
            <person name="Grigoriev I.V."/>
            <person name="Machida M."/>
            <person name="Baker S.E."/>
            <person name="Andersen M.R."/>
        </authorList>
    </citation>
    <scope>NUCLEOTIDE SEQUENCE [LARGE SCALE GENOMIC DNA]</scope>
    <source>
        <strain evidence="4 5">IBT 18842</strain>
    </source>
</reference>
<keyword evidence="2" id="KW-0521">NADP</keyword>
<dbReference type="InterPro" id="IPR036291">
    <property type="entry name" value="NAD(P)-bd_dom_sf"/>
</dbReference>
<comment type="similarity">
    <text evidence="1">Belongs to the short-chain dehydrogenases/reductases (SDR) family.</text>
</comment>
<dbReference type="InterPro" id="IPR002347">
    <property type="entry name" value="SDR_fam"/>
</dbReference>
<dbReference type="GO" id="GO:0005737">
    <property type="term" value="C:cytoplasm"/>
    <property type="evidence" value="ECO:0007669"/>
    <property type="project" value="TreeGrafter"/>
</dbReference>
<evidence type="ECO:0000313" key="4">
    <source>
        <dbReference type="EMBL" id="KAE8152344.1"/>
    </source>
</evidence>
<dbReference type="Gene3D" id="3.40.50.720">
    <property type="entry name" value="NAD(P)-binding Rossmann-like Domain"/>
    <property type="match status" value="1"/>
</dbReference>
<accession>A0A5N6U187</accession>
<dbReference type="Pfam" id="PF00106">
    <property type="entry name" value="adh_short"/>
    <property type="match status" value="1"/>
</dbReference>
<protein>
    <submittedName>
        <fullName evidence="4">Putative short chain-type dehydrogenase</fullName>
    </submittedName>
</protein>
<keyword evidence="3" id="KW-0560">Oxidoreductase</keyword>